<dbReference type="SUPFAM" id="SSF48208">
    <property type="entry name" value="Six-hairpin glycosidases"/>
    <property type="match status" value="1"/>
</dbReference>
<dbReference type="Gene3D" id="3.90.190.20">
    <property type="entry name" value="Mur ligase, C-terminal domain"/>
    <property type="match status" value="1"/>
</dbReference>
<dbReference type="STRING" id="375574.GCA_001418035_01514"/>
<dbReference type="Pfam" id="PF08245">
    <property type="entry name" value="Mur_ligase_M"/>
    <property type="match status" value="1"/>
</dbReference>
<evidence type="ECO:0000259" key="4">
    <source>
        <dbReference type="Pfam" id="PF02875"/>
    </source>
</evidence>
<evidence type="ECO:0000256" key="1">
    <source>
        <dbReference type="ARBA" id="ARBA00022598"/>
    </source>
</evidence>
<evidence type="ECO:0000256" key="3">
    <source>
        <dbReference type="ARBA" id="ARBA00022840"/>
    </source>
</evidence>
<accession>A0A0K6GXC6</accession>
<feature type="domain" description="Mur ligase central" evidence="5">
    <location>
        <begin position="682"/>
        <end position="866"/>
    </location>
</feature>
<reference evidence="7" key="1">
    <citation type="submission" date="2015-08" db="EMBL/GenBank/DDBJ databases">
        <authorList>
            <person name="Varghese N."/>
        </authorList>
    </citation>
    <scope>NUCLEOTIDE SEQUENCE [LARGE SCALE GENOMIC DNA]</scope>
    <source>
        <strain evidence="7">DSM 17901</strain>
    </source>
</reference>
<dbReference type="OrthoDB" id="9810718at2"/>
<keyword evidence="1" id="KW-0436">Ligase</keyword>
<dbReference type="SUPFAM" id="SSF53623">
    <property type="entry name" value="MurD-like peptide ligases, catalytic domain"/>
    <property type="match status" value="1"/>
</dbReference>
<dbReference type="GO" id="GO:0005524">
    <property type="term" value="F:ATP binding"/>
    <property type="evidence" value="ECO:0007669"/>
    <property type="project" value="UniProtKB-KW"/>
</dbReference>
<dbReference type="AlphaFoldDB" id="A0A0K6GXC6"/>
<dbReference type="InterPro" id="IPR051046">
    <property type="entry name" value="MurCDEF_CellWall_CoF430Synth"/>
</dbReference>
<sequence length="1036" mass="114938">MSFSDQLARLRPIAQQHATSLPTPYPRYVLFFSVTDGQDRAQVVHARAASFEAAWQEGVEAIRKVLRKHKLSGDWLRVDWVEAAETLPWEVLHSRLAATKRNYFRHGLALSADFTLAFLEQELNANAMLYAGSDVAQARINPKNFNVYAASRFGVEIDFDHPVKDPVVFTTGAAYCERTGPAYRIASSGLEAGRRLTGRLAEKDVLALVNTGGSFLARQVKRSGEFVYGYFPCFNREIPTYNALRHASSTYALIEAWEATGDRSLRPAIERALGYLTRELIRHTHAPDGTELAFLVEKNDEIKLGGNAVSLLVLVKYCEVSGDKTHLPLLESLAQGIAFMQEPKSGRLNHVLHFSDLSVKEDFRIIYYDGEAAFGLMRLYGLTRDARWLSVVEKAFDYFIARKHWTAHDHWLSYCVNELTRYCDDEKYYRFGLQNVSGYLDFVLERETTFPTLLELMMAAQQMLERLQQQPDKRHLLALIDLDKFYHALEHRAHYLQNGYFWPEIAMFFKKPARIVGSFFIRHHAFRVRIDDVEHYLSGLVAYLRYCRAGRPVVEAPAVAAPALAATWQGGDNWNAERVTQATGGQWLSPPPSDWSATGLCVWAPAMQPGNMVLTKRPGGSRGVLVDNARRMQPPPAALITDEPQLIPPEAGPTLVVADAAQAIIDLGRYARSQMKGTLIGVTGSSGKTTTVAMLTHILEAWGEVGQTRHNANLPHGIAWNLASMPWGAPYTVMEMAIGRMAENTQLVRPNMAVFTNIAPAHLEYHGTTAEVARKKSAIFDGMQAGEPAILNRDMLEWPIVHDAALRNRLQVVPYGRHPESRFRLLDYSPTDGVVQADLAGQTLRYRVGAPGEHMALNSLAVLAAVTMQGLDLAPALERLETFAPLPGRGARVARVFDGKPVEVLDEAYNANPASMEAALRLLAAQAPHGGRRLLVLGDMLELGPDAPQYHAALAPAVQAARADRIYLCGPMMQHLAQALEAAGVKAWWFPEVEALQAALFDDLAAHDFLLIKSSAGTRLSEIVEALQSQAPLETA</sequence>
<proteinExistence type="predicted"/>
<dbReference type="SUPFAM" id="SSF53244">
    <property type="entry name" value="MurD-like peptide ligases, peptide-binding domain"/>
    <property type="match status" value="1"/>
</dbReference>
<dbReference type="InterPro" id="IPR036615">
    <property type="entry name" value="Mur_ligase_C_dom_sf"/>
</dbReference>
<evidence type="ECO:0000313" key="7">
    <source>
        <dbReference type="Proteomes" id="UP000243535"/>
    </source>
</evidence>
<dbReference type="InterPro" id="IPR036565">
    <property type="entry name" value="Mur-like_cat_sf"/>
</dbReference>
<dbReference type="GO" id="GO:0005975">
    <property type="term" value="P:carbohydrate metabolic process"/>
    <property type="evidence" value="ECO:0007669"/>
    <property type="project" value="InterPro"/>
</dbReference>
<dbReference type="PANTHER" id="PTHR43024:SF1">
    <property type="entry name" value="UDP-N-ACETYLMURAMOYL-TRIPEPTIDE--D-ALANYL-D-ALANINE LIGASE"/>
    <property type="match status" value="1"/>
</dbReference>
<keyword evidence="2" id="KW-0547">Nucleotide-binding</keyword>
<evidence type="ECO:0000256" key="2">
    <source>
        <dbReference type="ARBA" id="ARBA00022741"/>
    </source>
</evidence>
<dbReference type="Pfam" id="PF02875">
    <property type="entry name" value="Mur_ligase_C"/>
    <property type="match status" value="1"/>
</dbReference>
<dbReference type="EMBL" id="CYHA01000003">
    <property type="protein sequence ID" value="CUA83397.1"/>
    <property type="molecule type" value="Genomic_DNA"/>
</dbReference>
<dbReference type="Gene3D" id="3.40.1190.10">
    <property type="entry name" value="Mur-like, catalytic domain"/>
    <property type="match status" value="1"/>
</dbReference>
<gene>
    <name evidence="6" type="ORF">Ga0061063_1723</name>
</gene>
<evidence type="ECO:0000259" key="5">
    <source>
        <dbReference type="Pfam" id="PF08245"/>
    </source>
</evidence>
<name>A0A0K6GXC6_9NEIS</name>
<keyword evidence="7" id="KW-1185">Reference proteome</keyword>
<dbReference type="InterPro" id="IPR004101">
    <property type="entry name" value="Mur_ligase_C"/>
</dbReference>
<dbReference type="GO" id="GO:0016881">
    <property type="term" value="F:acid-amino acid ligase activity"/>
    <property type="evidence" value="ECO:0007669"/>
    <property type="project" value="InterPro"/>
</dbReference>
<keyword evidence="3" id="KW-0067">ATP-binding</keyword>
<evidence type="ECO:0000313" key="6">
    <source>
        <dbReference type="EMBL" id="CUA83397.1"/>
    </source>
</evidence>
<dbReference type="Proteomes" id="UP000243535">
    <property type="component" value="Unassembled WGS sequence"/>
</dbReference>
<dbReference type="PANTHER" id="PTHR43024">
    <property type="entry name" value="UDP-N-ACETYLMURAMOYL-TRIPEPTIDE--D-ALANYL-D-ALANINE LIGASE"/>
    <property type="match status" value="1"/>
</dbReference>
<dbReference type="InterPro" id="IPR008928">
    <property type="entry name" value="6-hairpin_glycosidase_sf"/>
</dbReference>
<organism evidence="6 7">
    <name type="scientific">Gulbenkiania indica</name>
    <dbReference type="NCBI Taxonomy" id="375574"/>
    <lineage>
        <taxon>Bacteria</taxon>
        <taxon>Pseudomonadati</taxon>
        <taxon>Pseudomonadota</taxon>
        <taxon>Betaproteobacteria</taxon>
        <taxon>Neisseriales</taxon>
        <taxon>Chromobacteriaceae</taxon>
        <taxon>Gulbenkiania</taxon>
    </lineage>
</organism>
<dbReference type="RefSeq" id="WP_082446417.1">
    <property type="nucleotide sequence ID" value="NZ_CYHA01000003.1"/>
</dbReference>
<feature type="domain" description="Mur ligase C-terminal" evidence="4">
    <location>
        <begin position="897"/>
        <end position="1015"/>
    </location>
</feature>
<protein>
    <submittedName>
        <fullName evidence="6">UDP-N-acetylmuramyl pentapeptide synthase</fullName>
    </submittedName>
</protein>
<dbReference type="InterPro" id="IPR013221">
    <property type="entry name" value="Mur_ligase_cen"/>
</dbReference>